<keyword evidence="2" id="KW-1185">Reference proteome</keyword>
<dbReference type="PANTHER" id="PTHR46409">
    <property type="entry name" value="HTH PSQ-TYPE DOMAIN-CONTAINING PROTEIN"/>
    <property type="match status" value="1"/>
</dbReference>
<reference evidence="1" key="1">
    <citation type="submission" date="2021-04" db="EMBL/GenBank/DDBJ databases">
        <authorList>
            <person name="Tunstrom K."/>
        </authorList>
    </citation>
    <scope>NUCLEOTIDE SEQUENCE</scope>
</reference>
<protein>
    <submittedName>
        <fullName evidence="1">(apollo) hypothetical protein</fullName>
    </submittedName>
</protein>
<dbReference type="OrthoDB" id="6617942at2759"/>
<name>A0A8S3W8H8_PARAO</name>
<gene>
    <name evidence="1" type="ORF">PAPOLLO_LOCUS3489</name>
</gene>
<evidence type="ECO:0000313" key="1">
    <source>
        <dbReference type="EMBL" id="CAG4946942.1"/>
    </source>
</evidence>
<accession>A0A8S3W8H8</accession>
<dbReference type="EMBL" id="CAJQZP010000212">
    <property type="protein sequence ID" value="CAG4946942.1"/>
    <property type="molecule type" value="Genomic_DNA"/>
</dbReference>
<comment type="caution">
    <text evidence="1">The sequence shown here is derived from an EMBL/GenBank/DDBJ whole genome shotgun (WGS) entry which is preliminary data.</text>
</comment>
<dbReference type="PANTHER" id="PTHR46409:SF1">
    <property type="entry name" value="HTH PSQ-TYPE DOMAIN-CONTAINING PROTEIN"/>
    <property type="match status" value="1"/>
</dbReference>
<organism evidence="1 2">
    <name type="scientific">Parnassius apollo</name>
    <name type="common">Apollo butterfly</name>
    <name type="synonym">Papilio apollo</name>
    <dbReference type="NCBI Taxonomy" id="110799"/>
    <lineage>
        <taxon>Eukaryota</taxon>
        <taxon>Metazoa</taxon>
        <taxon>Ecdysozoa</taxon>
        <taxon>Arthropoda</taxon>
        <taxon>Hexapoda</taxon>
        <taxon>Insecta</taxon>
        <taxon>Pterygota</taxon>
        <taxon>Neoptera</taxon>
        <taxon>Endopterygota</taxon>
        <taxon>Lepidoptera</taxon>
        <taxon>Glossata</taxon>
        <taxon>Ditrysia</taxon>
        <taxon>Papilionoidea</taxon>
        <taxon>Papilionidae</taxon>
        <taxon>Parnassiinae</taxon>
        <taxon>Parnassini</taxon>
        <taxon>Parnassius</taxon>
        <taxon>Parnassius</taxon>
    </lineage>
</organism>
<dbReference type="Proteomes" id="UP000691718">
    <property type="component" value="Unassembled WGS sequence"/>
</dbReference>
<evidence type="ECO:0000313" key="2">
    <source>
        <dbReference type="Proteomes" id="UP000691718"/>
    </source>
</evidence>
<dbReference type="AlphaFoldDB" id="A0A8S3W8H8"/>
<sequence length="79" mass="9406">MFEEPKVNLNSRCYIDLIDWQQNIYEPPILKNISDEQLQDLIENGEDAVLEFMRLPCHTRSSSKCMRKEKKRGIHKNLN</sequence>
<proteinExistence type="predicted"/>